<dbReference type="PROSITE" id="PS51455">
    <property type="entry name" value="PIPK"/>
    <property type="match status" value="1"/>
</dbReference>
<dbReference type="GO" id="GO:0016308">
    <property type="term" value="F:1-phosphatidylinositol-4-phosphate 5-kinase activity"/>
    <property type="evidence" value="ECO:0007669"/>
    <property type="project" value="TreeGrafter"/>
</dbReference>
<feature type="domain" description="PIPK" evidence="3">
    <location>
        <begin position="99"/>
        <end position="627"/>
    </location>
</feature>
<name>A0A7S4UE85_GUITH</name>
<dbReference type="SUPFAM" id="SSF56104">
    <property type="entry name" value="SAICAR synthase-like"/>
    <property type="match status" value="2"/>
</dbReference>
<dbReference type="AlphaFoldDB" id="A0A7S4UE85"/>
<dbReference type="InterPro" id="IPR036249">
    <property type="entry name" value="Thioredoxin-like_sf"/>
</dbReference>
<dbReference type="Gene3D" id="3.30.800.10">
    <property type="entry name" value="Phosphatidylinositol Phosphate Kinase II Beta"/>
    <property type="match status" value="1"/>
</dbReference>
<dbReference type="InterPro" id="IPR002498">
    <property type="entry name" value="PInositol-4-P-4/5-kinase_core"/>
</dbReference>
<dbReference type="InterPro" id="IPR027483">
    <property type="entry name" value="PInositol-4-P-4/5-kinase_C_sf"/>
</dbReference>
<reference evidence="4" key="1">
    <citation type="submission" date="2021-01" db="EMBL/GenBank/DDBJ databases">
        <authorList>
            <person name="Corre E."/>
            <person name="Pelletier E."/>
            <person name="Niang G."/>
            <person name="Scheremetjew M."/>
            <person name="Finn R."/>
            <person name="Kale V."/>
            <person name="Holt S."/>
            <person name="Cochrane G."/>
            <person name="Meng A."/>
            <person name="Brown T."/>
            <person name="Cohen L."/>
        </authorList>
    </citation>
    <scope>NUCLEOTIDE SEQUENCE</scope>
    <source>
        <strain evidence="4">CCMP 2712</strain>
    </source>
</reference>
<organism evidence="4">
    <name type="scientific">Guillardia theta</name>
    <name type="common">Cryptophyte</name>
    <name type="synonym">Cryptomonas phi</name>
    <dbReference type="NCBI Taxonomy" id="55529"/>
    <lineage>
        <taxon>Eukaryota</taxon>
        <taxon>Cryptophyceae</taxon>
        <taxon>Pyrenomonadales</taxon>
        <taxon>Geminigeraceae</taxon>
        <taxon>Guillardia</taxon>
    </lineage>
</organism>
<dbReference type="EMBL" id="HBKN01050924">
    <property type="protein sequence ID" value="CAE2341718.1"/>
    <property type="molecule type" value="Transcribed_RNA"/>
</dbReference>
<feature type="region of interest" description="Disordered" evidence="2">
    <location>
        <begin position="117"/>
        <end position="155"/>
    </location>
</feature>
<dbReference type="GO" id="GO:0005886">
    <property type="term" value="C:plasma membrane"/>
    <property type="evidence" value="ECO:0007669"/>
    <property type="project" value="TreeGrafter"/>
</dbReference>
<dbReference type="PANTHER" id="PTHR23086:SF8">
    <property type="entry name" value="PHOSPHATIDYLINOSITOL 5-PHOSPHATE 4-KINASE, ISOFORM A"/>
    <property type="match status" value="1"/>
</dbReference>
<keyword evidence="1" id="KW-0547">Nucleotide-binding</keyword>
<dbReference type="PANTHER" id="PTHR23086">
    <property type="entry name" value="PHOSPHATIDYLINOSITOL-4-PHOSPHATE 5-KINASE"/>
    <property type="match status" value="1"/>
</dbReference>
<dbReference type="Gene3D" id="3.30.810.10">
    <property type="entry name" value="2-Layer Sandwich"/>
    <property type="match status" value="2"/>
</dbReference>
<keyword evidence="1" id="KW-0418">Kinase</keyword>
<dbReference type="SUPFAM" id="SSF52833">
    <property type="entry name" value="Thioredoxin-like"/>
    <property type="match status" value="1"/>
</dbReference>
<dbReference type="GO" id="GO:0005524">
    <property type="term" value="F:ATP binding"/>
    <property type="evidence" value="ECO:0007669"/>
    <property type="project" value="UniProtKB-UniRule"/>
</dbReference>
<gene>
    <name evidence="4" type="ORF">GTHE00462_LOCUS39714</name>
</gene>
<feature type="region of interest" description="Disordered" evidence="2">
    <location>
        <begin position="386"/>
        <end position="411"/>
    </location>
</feature>
<feature type="region of interest" description="Disordered" evidence="2">
    <location>
        <begin position="1"/>
        <end position="40"/>
    </location>
</feature>
<accession>A0A7S4UE85</accession>
<feature type="compositionally biased region" description="Polar residues" evidence="2">
    <location>
        <begin position="17"/>
        <end position="30"/>
    </location>
</feature>
<keyword evidence="1" id="KW-0067">ATP-binding</keyword>
<dbReference type="CDD" id="cd00139">
    <property type="entry name" value="PIPKc"/>
    <property type="match status" value="1"/>
</dbReference>
<proteinExistence type="predicted"/>
<evidence type="ECO:0000259" key="3">
    <source>
        <dbReference type="PROSITE" id="PS51455"/>
    </source>
</evidence>
<feature type="compositionally biased region" description="Basic and acidic residues" evidence="2">
    <location>
        <begin position="64"/>
        <end position="80"/>
    </location>
</feature>
<sequence>MNHTTFFRRSPFAPDGDSSTSRNIRSSQGGSAPHAPQDSWALNPFSRIQQWKDVVQNSLFGPTDTDKGPEGDEHPKPVEPRVADPAVVLDNHEDGSQFVRKSLQGLRRGILSQLDVVQHSSDDPASRGDFAITLDMSGESDGGGESSHGSADAQATASASRPVHFISYSPLVFACLRHGLNISEVEYRASFEENVFRVLKPATSKSGRCFFMTRDEKFILKSLVRAEADFMLDMLCHYFEHVTKHPQTLLPRYCGLYVVNEKGREVIISVEANAFSSDCPVHERYDLKGSVVGRMTAKEDKIKDPDVILKDLDLTRQLPLGLANRSLLLLQLRADCQFLESLEIVDYSLLLGVHHPNQEPRQARQSLETELQDSLFISDHSDTNVSKAEASADVPPDAGHESDHRYRPLSLSSEDGAPHDFEISNLRNISVLDSGDFDSKITFNTDKVVVILVAVGDTKCAALCRQAVVAVESALETEEKLKGLEGVVLNLDTCTPHLITSLRAFNVPSILCFNAGNEVERMIGAPSQRCLCESLTKLVALKSGEKGNRKSWAAGPSTSVLRKDWNGVEGTEGDVFYFGIVDVLQPYTLKKQLEHSLKSLVQDKKKMTIVEPALYSQRFQAYISSILI</sequence>
<keyword evidence="1" id="KW-0808">Transferase</keyword>
<evidence type="ECO:0000313" key="4">
    <source>
        <dbReference type="EMBL" id="CAE2341718.1"/>
    </source>
</evidence>
<dbReference type="GO" id="GO:0046854">
    <property type="term" value="P:phosphatidylinositol phosphate biosynthetic process"/>
    <property type="evidence" value="ECO:0007669"/>
    <property type="project" value="TreeGrafter"/>
</dbReference>
<evidence type="ECO:0000256" key="2">
    <source>
        <dbReference type="SAM" id="MobiDB-lite"/>
    </source>
</evidence>
<dbReference type="InterPro" id="IPR027484">
    <property type="entry name" value="PInositol-4-P-5-kinase_N"/>
</dbReference>
<evidence type="ECO:0000256" key="1">
    <source>
        <dbReference type="PROSITE-ProRule" id="PRU00781"/>
    </source>
</evidence>
<protein>
    <recommendedName>
        <fullName evidence="3">PIPK domain-containing protein</fullName>
    </recommendedName>
</protein>
<dbReference type="InterPro" id="IPR023610">
    <property type="entry name" value="PInositol-4/5-P-5/4-kinase"/>
</dbReference>
<feature type="region of interest" description="Disordered" evidence="2">
    <location>
        <begin position="58"/>
        <end position="80"/>
    </location>
</feature>
<dbReference type="SMART" id="SM00330">
    <property type="entry name" value="PIPKc"/>
    <property type="match status" value="1"/>
</dbReference>
<dbReference type="Pfam" id="PF01504">
    <property type="entry name" value="PIP5K"/>
    <property type="match status" value="1"/>
</dbReference>